<protein>
    <submittedName>
        <fullName evidence="1">Uncharacterized protein</fullName>
    </submittedName>
</protein>
<dbReference type="AlphaFoldDB" id="A0A8S1IK82"/>
<organism evidence="1 2">
    <name type="scientific">Ostreobium quekettii</name>
    <dbReference type="NCBI Taxonomy" id="121088"/>
    <lineage>
        <taxon>Eukaryota</taxon>
        <taxon>Viridiplantae</taxon>
        <taxon>Chlorophyta</taxon>
        <taxon>core chlorophytes</taxon>
        <taxon>Ulvophyceae</taxon>
        <taxon>TCBD clade</taxon>
        <taxon>Bryopsidales</taxon>
        <taxon>Ostreobineae</taxon>
        <taxon>Ostreobiaceae</taxon>
        <taxon>Ostreobium</taxon>
    </lineage>
</organism>
<accession>A0A8S1IK82</accession>
<keyword evidence="2" id="KW-1185">Reference proteome</keyword>
<dbReference type="Proteomes" id="UP000708148">
    <property type="component" value="Unassembled WGS sequence"/>
</dbReference>
<name>A0A8S1IK82_9CHLO</name>
<evidence type="ECO:0000313" key="2">
    <source>
        <dbReference type="Proteomes" id="UP000708148"/>
    </source>
</evidence>
<evidence type="ECO:0000313" key="1">
    <source>
        <dbReference type="EMBL" id="CAD7695086.1"/>
    </source>
</evidence>
<dbReference type="EMBL" id="CAJHUC010000305">
    <property type="protein sequence ID" value="CAD7695086.1"/>
    <property type="molecule type" value="Genomic_DNA"/>
</dbReference>
<gene>
    <name evidence="1" type="ORF">OSTQU699_LOCUS447</name>
</gene>
<sequence>MHAIEERALALQRHTPCWSLSKGGNGGGGGSLCCLHRSIHPRHNPLHLPRDCAFSTSTCQLLEHAALNLTHKRNVEVAQCQVVINSDGERKDGCQRSCFLWIGCCGKCANSQSWLDFLAADPRLPLQSSCDVAGVAAPTRQLKGQQVDRLLLELM</sequence>
<reference evidence="1" key="1">
    <citation type="submission" date="2020-12" db="EMBL/GenBank/DDBJ databases">
        <authorList>
            <person name="Iha C."/>
        </authorList>
    </citation>
    <scope>NUCLEOTIDE SEQUENCE</scope>
</reference>
<comment type="caution">
    <text evidence="1">The sequence shown here is derived from an EMBL/GenBank/DDBJ whole genome shotgun (WGS) entry which is preliminary data.</text>
</comment>
<proteinExistence type="predicted"/>